<sequence length="296" mass="32258">MTAKYVLGIQLKCKSDGSITISQEAYINDVLKRFDMIECNPTSTPMAPNLKLKPSLTEPTTLEKTCYLQVIGSLLYASLGTRPDITYAVTYLARFSLCPGPAHWTAIETVLRYLKGTAAMGLTYSRTPAPLHGFSGYSDSNWGACVLTSCSTMGFSFHLAGAAVSWSSKVQNRVADSSTDAEYIGLLHTGKEAVFLHQLLAELGIPITSPTLICGDNQGANVLTKNPQFHQHTCHICLREHFVRDMVWLGDITVQYILTQDMTADIFTKALGCELFCGHCQCLGLHFPSASNKGGC</sequence>
<proteinExistence type="predicted"/>
<dbReference type="OrthoDB" id="3344688at2759"/>
<dbReference type="CDD" id="cd09272">
    <property type="entry name" value="RNase_HI_RT_Ty1"/>
    <property type="match status" value="1"/>
</dbReference>
<reference evidence="2" key="1">
    <citation type="submission" date="2016-09" db="EMBL/GenBank/DDBJ databases">
        <authorList>
            <person name="Jeantristanb JTB J.-T."/>
            <person name="Ricardo R."/>
        </authorList>
    </citation>
    <scope>NUCLEOTIDE SEQUENCE [LARGE SCALE GENOMIC DNA]</scope>
</reference>
<protein>
    <submittedName>
        <fullName evidence="1">BQ2448_7150 protein</fullName>
    </submittedName>
</protein>
<dbReference type="Proteomes" id="UP000198372">
    <property type="component" value="Unassembled WGS sequence"/>
</dbReference>
<dbReference type="STRING" id="269621.A0A238FJ94"/>
<dbReference type="PANTHER" id="PTHR11439:SF483">
    <property type="entry name" value="PEPTIDE SYNTHASE GLIP-LIKE, PUTATIVE (AFU_ORTHOLOGUE AFUA_3G12920)-RELATED"/>
    <property type="match status" value="1"/>
</dbReference>
<keyword evidence="2" id="KW-1185">Reference proteome</keyword>
<name>A0A238FJ94_9BASI</name>
<dbReference type="AlphaFoldDB" id="A0A238FJ94"/>
<organism evidence="1 2">
    <name type="scientific">Microbotryum intermedium</name>
    <dbReference type="NCBI Taxonomy" id="269621"/>
    <lineage>
        <taxon>Eukaryota</taxon>
        <taxon>Fungi</taxon>
        <taxon>Dikarya</taxon>
        <taxon>Basidiomycota</taxon>
        <taxon>Pucciniomycotina</taxon>
        <taxon>Microbotryomycetes</taxon>
        <taxon>Microbotryales</taxon>
        <taxon>Microbotryaceae</taxon>
        <taxon>Microbotryum</taxon>
    </lineage>
</organism>
<gene>
    <name evidence="1" type="ORF">BQ2448_7150</name>
</gene>
<dbReference type="PANTHER" id="PTHR11439">
    <property type="entry name" value="GAG-POL-RELATED RETROTRANSPOSON"/>
    <property type="match status" value="1"/>
</dbReference>
<accession>A0A238FJ94</accession>
<evidence type="ECO:0000313" key="1">
    <source>
        <dbReference type="EMBL" id="SCV73225.1"/>
    </source>
</evidence>
<dbReference type="EMBL" id="FMSP01000017">
    <property type="protein sequence ID" value="SCV73225.1"/>
    <property type="molecule type" value="Genomic_DNA"/>
</dbReference>
<evidence type="ECO:0000313" key="2">
    <source>
        <dbReference type="Proteomes" id="UP000198372"/>
    </source>
</evidence>